<dbReference type="GO" id="GO:0019005">
    <property type="term" value="C:SCF ubiquitin ligase complex"/>
    <property type="evidence" value="ECO:0007669"/>
    <property type="project" value="TreeGrafter"/>
</dbReference>
<feature type="non-terminal residue" evidence="1">
    <location>
        <position position="560"/>
    </location>
</feature>
<dbReference type="PANTHER" id="PTHR13318:SF190">
    <property type="entry name" value="PARTNER OF PAIRED, ISOFORM B"/>
    <property type="match status" value="1"/>
</dbReference>
<evidence type="ECO:0000313" key="1">
    <source>
        <dbReference type="EMBL" id="KAG0300224.1"/>
    </source>
</evidence>
<gene>
    <name evidence="1" type="ORF">BGZ97_003336</name>
</gene>
<protein>
    <recommendedName>
        <fullName evidence="3">RNI-like protein</fullName>
    </recommendedName>
</protein>
<dbReference type="SUPFAM" id="SSF52047">
    <property type="entry name" value="RNI-like"/>
    <property type="match status" value="1"/>
</dbReference>
<dbReference type="InterPro" id="IPR006553">
    <property type="entry name" value="Leu-rich_rpt_Cys-con_subtyp"/>
</dbReference>
<evidence type="ECO:0000313" key="2">
    <source>
        <dbReference type="Proteomes" id="UP000823405"/>
    </source>
</evidence>
<dbReference type="SMART" id="SM00367">
    <property type="entry name" value="LRR_CC"/>
    <property type="match status" value="4"/>
</dbReference>
<name>A0A9P6QVS0_9FUNG</name>
<comment type="caution">
    <text evidence="1">The sequence shown here is derived from an EMBL/GenBank/DDBJ whole genome shotgun (WGS) entry which is preliminary data.</text>
</comment>
<dbReference type="InterPro" id="IPR032675">
    <property type="entry name" value="LRR_dom_sf"/>
</dbReference>
<dbReference type="AlphaFoldDB" id="A0A9P6QVS0"/>
<dbReference type="Gene3D" id="3.80.10.10">
    <property type="entry name" value="Ribonuclease Inhibitor"/>
    <property type="match status" value="1"/>
</dbReference>
<reference evidence="1" key="1">
    <citation type="journal article" date="2020" name="Fungal Divers.">
        <title>Resolving the Mortierellaceae phylogeny through synthesis of multi-gene phylogenetics and phylogenomics.</title>
        <authorList>
            <person name="Vandepol N."/>
            <person name="Liber J."/>
            <person name="Desiro A."/>
            <person name="Na H."/>
            <person name="Kennedy M."/>
            <person name="Barry K."/>
            <person name="Grigoriev I.V."/>
            <person name="Miller A.N."/>
            <person name="O'Donnell K."/>
            <person name="Stajich J.E."/>
            <person name="Bonito G."/>
        </authorList>
    </citation>
    <scope>NUCLEOTIDE SEQUENCE</scope>
    <source>
        <strain evidence="1">NVP60</strain>
    </source>
</reference>
<proteinExistence type="predicted"/>
<dbReference type="GO" id="GO:0031146">
    <property type="term" value="P:SCF-dependent proteasomal ubiquitin-dependent protein catabolic process"/>
    <property type="evidence" value="ECO:0007669"/>
    <property type="project" value="TreeGrafter"/>
</dbReference>
<sequence>TQTQQETRNVDSDLLVPDFATMTAARRRQLSVVLLEGKVVSNKVCQIWDDKTKLGQELKLALDSILMLLPEDDVWVVGIFVRGALVCSTGALSLPLYCQSQIWASFGADDWVFEGTYQGLCRNARLLRKVTCTAKSQIQVLATPECQSLTHLDIEQLRFLNAQTLDEILENNAGGLLSLRLRLDRTLSQVVEGKIRRMAGLKELYLQHWEGIYQDAIVTLLEACPHIETLSLGYNSLYPFQLDNLSLELPLSDTGTGLGAISTQQRLSEKRPMFKIRTLILDGSAILHEGVVLNLAARCPELESLSMQGCYGIRLTSEFITTLANTTPSLQRVNFTNQSTTDDFFVTLFTVLPGLKELRVTNSSLTDTDVQVLLQNSASSLEILDIGFCTTLESRSVLALLTQCPALEYLDARGVDFNPRDIEAQEVWLCRQLTFLYLEILLPKRAHYAAGEPAQIRDRIYQQLCRLDKLRSLCLGAGSRDRGVNILEMSLLTGLSKLATLTRLERLDIKGLNHAVRGSEVVWMLTHWPRLRSLGILLDTNADMDLIRGVHRTHKHIRVW</sequence>
<accession>A0A9P6QVS0</accession>
<organism evidence="1 2">
    <name type="scientific">Linnemannia gamsii</name>
    <dbReference type="NCBI Taxonomy" id="64522"/>
    <lineage>
        <taxon>Eukaryota</taxon>
        <taxon>Fungi</taxon>
        <taxon>Fungi incertae sedis</taxon>
        <taxon>Mucoromycota</taxon>
        <taxon>Mortierellomycotina</taxon>
        <taxon>Mortierellomycetes</taxon>
        <taxon>Mortierellales</taxon>
        <taxon>Mortierellaceae</taxon>
        <taxon>Linnemannia</taxon>
    </lineage>
</organism>
<evidence type="ECO:0008006" key="3">
    <source>
        <dbReference type="Google" id="ProtNLM"/>
    </source>
</evidence>
<dbReference type="EMBL" id="JAAAIN010001786">
    <property type="protein sequence ID" value="KAG0300224.1"/>
    <property type="molecule type" value="Genomic_DNA"/>
</dbReference>
<dbReference type="Proteomes" id="UP000823405">
    <property type="component" value="Unassembled WGS sequence"/>
</dbReference>
<dbReference type="OrthoDB" id="550575at2759"/>
<keyword evidence="2" id="KW-1185">Reference proteome</keyword>
<dbReference type="PANTHER" id="PTHR13318">
    <property type="entry name" value="PARTNER OF PAIRED, ISOFORM B-RELATED"/>
    <property type="match status" value="1"/>
</dbReference>